<dbReference type="OrthoDB" id="58809at2"/>
<proteinExistence type="predicted"/>
<dbReference type="CDD" id="cd00838">
    <property type="entry name" value="MPP_superfamily"/>
    <property type="match status" value="1"/>
</dbReference>
<gene>
    <name evidence="3" type="ORF">B0I33_10195</name>
</gene>
<evidence type="ECO:0000313" key="3">
    <source>
        <dbReference type="EMBL" id="PRX50944.1"/>
    </source>
</evidence>
<feature type="signal peptide" evidence="1">
    <location>
        <begin position="1"/>
        <end position="29"/>
    </location>
</feature>
<dbReference type="InterPro" id="IPR029052">
    <property type="entry name" value="Metallo-depent_PP-like"/>
</dbReference>
<dbReference type="Pfam" id="PF00149">
    <property type="entry name" value="Metallophos"/>
    <property type="match status" value="1"/>
</dbReference>
<sequence length="339" mass="36547">MTRPRLAALAAAVLLPLTTLPLTTAPATAVPDGTSPSRAPLTLAVLGDTPYGAEQVEDFPNLVRAVNRAAGVRQVLHLGDIKNGGSVCDDAYFQRIAGDFERFLDPVLYTPGDNEWTDCHRASNGGYDPLERLDALRSVFFAEPGSALGVRPMRVATQAGDPAHETFVENVRWTAADTVFATVHAVGSHNGLAPWFGDAETPGQRERREAEVRARTAAALAWIDAAFDTARSAGARGVVLAMQADTFIGGGGTGFTAIVRRIADRSRAFPGEVLLLQGDSHRFAVDRPLREGHAGYGITEPVPNLTRLVVEGETTAEWLRLTVDPTARDLFRWERVTRN</sequence>
<dbReference type="Proteomes" id="UP000238362">
    <property type="component" value="Unassembled WGS sequence"/>
</dbReference>
<keyword evidence="1" id="KW-0732">Signal</keyword>
<evidence type="ECO:0000259" key="2">
    <source>
        <dbReference type="Pfam" id="PF00149"/>
    </source>
</evidence>
<dbReference type="SUPFAM" id="SSF56300">
    <property type="entry name" value="Metallo-dependent phosphatases"/>
    <property type="match status" value="1"/>
</dbReference>
<evidence type="ECO:0000313" key="4">
    <source>
        <dbReference type="Proteomes" id="UP000238362"/>
    </source>
</evidence>
<feature type="domain" description="Calcineurin-like phosphoesterase" evidence="2">
    <location>
        <begin position="42"/>
        <end position="172"/>
    </location>
</feature>
<reference evidence="3 4" key="1">
    <citation type="submission" date="2018-03" db="EMBL/GenBank/DDBJ databases">
        <title>Genomic Encyclopedia of Type Strains, Phase III (KMG-III): the genomes of soil and plant-associated and newly described type strains.</title>
        <authorList>
            <person name="Whitman W."/>
        </authorList>
    </citation>
    <scope>NUCLEOTIDE SEQUENCE [LARGE SCALE GENOMIC DNA]</scope>
    <source>
        <strain evidence="3 4">CGMCC 4.7125</strain>
    </source>
</reference>
<accession>A0A2T0M2H7</accession>
<evidence type="ECO:0000256" key="1">
    <source>
        <dbReference type="SAM" id="SignalP"/>
    </source>
</evidence>
<comment type="caution">
    <text evidence="3">The sequence shown here is derived from an EMBL/GenBank/DDBJ whole genome shotgun (WGS) entry which is preliminary data.</text>
</comment>
<dbReference type="InterPro" id="IPR004843">
    <property type="entry name" value="Calcineurin-like_PHP"/>
</dbReference>
<dbReference type="AlphaFoldDB" id="A0A2T0M2H7"/>
<keyword evidence="4" id="KW-1185">Reference proteome</keyword>
<protein>
    <submittedName>
        <fullName evidence="3">Calcineurin-like phosphoesterase family protein</fullName>
    </submittedName>
</protein>
<dbReference type="RefSeq" id="WP_146147434.1">
    <property type="nucleotide sequence ID" value="NZ_PVNH01000001.1"/>
</dbReference>
<name>A0A2T0M2H7_9PSEU</name>
<dbReference type="GO" id="GO:0016787">
    <property type="term" value="F:hydrolase activity"/>
    <property type="evidence" value="ECO:0007669"/>
    <property type="project" value="InterPro"/>
</dbReference>
<dbReference type="EMBL" id="PVNH01000001">
    <property type="protein sequence ID" value="PRX50944.1"/>
    <property type="molecule type" value="Genomic_DNA"/>
</dbReference>
<feature type="chain" id="PRO_5038398708" evidence="1">
    <location>
        <begin position="30"/>
        <end position="339"/>
    </location>
</feature>
<organism evidence="3 4">
    <name type="scientific">Prauserella shujinwangii</name>
    <dbReference type="NCBI Taxonomy" id="1453103"/>
    <lineage>
        <taxon>Bacteria</taxon>
        <taxon>Bacillati</taxon>
        <taxon>Actinomycetota</taxon>
        <taxon>Actinomycetes</taxon>
        <taxon>Pseudonocardiales</taxon>
        <taxon>Pseudonocardiaceae</taxon>
        <taxon>Prauserella</taxon>
    </lineage>
</organism>